<dbReference type="GO" id="GO:0005576">
    <property type="term" value="C:extracellular region"/>
    <property type="evidence" value="ECO:0007669"/>
    <property type="project" value="UniProtKB-SubCell"/>
</dbReference>
<dbReference type="Gene3D" id="3.40.390.10">
    <property type="entry name" value="Collagenase (Catalytic Domain)"/>
    <property type="match status" value="1"/>
</dbReference>
<dbReference type="EMBL" id="VICG01000006">
    <property type="protein sequence ID" value="KAA8571344.1"/>
    <property type="molecule type" value="Genomic_DNA"/>
</dbReference>
<dbReference type="EC" id="3.4.24.39" evidence="13"/>
<dbReference type="GO" id="GO:0004222">
    <property type="term" value="F:metalloendopeptidase activity"/>
    <property type="evidence" value="ECO:0007669"/>
    <property type="project" value="InterPro"/>
</dbReference>
<evidence type="ECO:0000313" key="14">
    <source>
        <dbReference type="EMBL" id="KAA8571344.1"/>
    </source>
</evidence>
<evidence type="ECO:0000256" key="5">
    <source>
        <dbReference type="ARBA" id="ARBA00022723"/>
    </source>
</evidence>
<evidence type="ECO:0000256" key="12">
    <source>
        <dbReference type="PIRSR" id="PIRSR601384-2"/>
    </source>
</evidence>
<dbReference type="Gene3D" id="2.60.40.2970">
    <property type="match status" value="1"/>
</dbReference>
<keyword evidence="10" id="KW-0865">Zymogen</keyword>
<keyword evidence="13" id="KW-0964">Secreted</keyword>
<keyword evidence="4 13" id="KW-0165">Cleavage on pair of basic residues</keyword>
<name>A0A5M9JPC5_MONFR</name>
<feature type="active site" evidence="11">
    <location>
        <position position="305"/>
    </location>
</feature>
<dbReference type="GO" id="GO:0006508">
    <property type="term" value="P:proteolysis"/>
    <property type="evidence" value="ECO:0007669"/>
    <property type="project" value="UniProtKB-KW"/>
</dbReference>
<evidence type="ECO:0000256" key="2">
    <source>
        <dbReference type="ARBA" id="ARBA00010279"/>
    </source>
</evidence>
<accession>A0A5M9JPC5</accession>
<evidence type="ECO:0000256" key="9">
    <source>
        <dbReference type="ARBA" id="ARBA00023049"/>
    </source>
</evidence>
<feature type="binding site" evidence="12">
    <location>
        <position position="319"/>
    </location>
    <ligand>
        <name>Zn(2+)</name>
        <dbReference type="ChEBI" id="CHEBI:29105"/>
        <note>catalytic</note>
    </ligand>
</feature>
<keyword evidence="6 13" id="KW-0732">Signal</keyword>
<comment type="function">
    <text evidence="13">Secreted metalloproteinase that allows assimilation of proteinaceous substrates. Shows high activities on basic nuclear substrates such as histone and protamine.</text>
</comment>
<keyword evidence="9 13" id="KW-0482">Metalloprotease</keyword>
<dbReference type="SUPFAM" id="SSF55486">
    <property type="entry name" value="Metalloproteases ('zincins'), catalytic domain"/>
    <property type="match status" value="1"/>
</dbReference>
<dbReference type="InterPro" id="IPR024079">
    <property type="entry name" value="MetalloPept_cat_dom_sf"/>
</dbReference>
<keyword evidence="8 13" id="KW-0862">Zinc</keyword>
<keyword evidence="5 13" id="KW-0479">Metal-binding</keyword>
<keyword evidence="7 13" id="KW-0378">Hydrolase</keyword>
<organism evidence="14 15">
    <name type="scientific">Monilinia fructicola</name>
    <name type="common">Brown rot fungus</name>
    <name type="synonym">Ciboria fructicola</name>
    <dbReference type="NCBI Taxonomy" id="38448"/>
    <lineage>
        <taxon>Eukaryota</taxon>
        <taxon>Fungi</taxon>
        <taxon>Dikarya</taxon>
        <taxon>Ascomycota</taxon>
        <taxon>Pezizomycotina</taxon>
        <taxon>Leotiomycetes</taxon>
        <taxon>Helotiales</taxon>
        <taxon>Sclerotiniaceae</taxon>
        <taxon>Monilinia</taxon>
    </lineage>
</organism>
<feature type="chain" id="PRO_5024485505" description="Neutral protease 2" evidence="13">
    <location>
        <begin position="20"/>
        <end position="354"/>
    </location>
</feature>
<comment type="catalytic activity">
    <reaction evidence="1 13">
        <text>Preferential cleavage of bonds with hydrophobic residues in P1'. Also 3-Asn-|-Gln-4 and 8-Gly-|-Ser-9 bonds in insulin B chain.</text>
        <dbReference type="EC" id="3.4.24.39"/>
    </reaction>
</comment>
<comment type="cofactor">
    <cofactor evidence="13">
        <name>Zn(2+)</name>
        <dbReference type="ChEBI" id="CHEBI:29105"/>
    </cofactor>
    <text evidence="13">Binds 1 zinc ion per subunit.</text>
</comment>
<dbReference type="CDD" id="cd11008">
    <property type="entry name" value="M35_deuterolysin_like"/>
    <property type="match status" value="1"/>
</dbReference>
<evidence type="ECO:0000256" key="3">
    <source>
        <dbReference type="ARBA" id="ARBA00022670"/>
    </source>
</evidence>
<dbReference type="PANTHER" id="PTHR37016:SF3">
    <property type="entry name" value="NEUTRAL PROTEASE 2-RELATED"/>
    <property type="match status" value="1"/>
</dbReference>
<evidence type="ECO:0000256" key="4">
    <source>
        <dbReference type="ARBA" id="ARBA00022685"/>
    </source>
</evidence>
<comment type="similarity">
    <text evidence="2 13">Belongs to the peptidase M35 family.</text>
</comment>
<reference evidence="14 15" key="1">
    <citation type="submission" date="2019-06" db="EMBL/GenBank/DDBJ databases">
        <title>Genome Sequence of the Brown Rot Fungal Pathogen Monilinia fructicola.</title>
        <authorList>
            <person name="De Miccolis Angelini R.M."/>
            <person name="Landi L."/>
            <person name="Abate D."/>
            <person name="Pollastro S."/>
            <person name="Romanazzi G."/>
            <person name="Faretra F."/>
        </authorList>
    </citation>
    <scope>NUCLEOTIDE SEQUENCE [LARGE SCALE GENOMIC DNA]</scope>
    <source>
        <strain evidence="14 15">Mfrc123</strain>
    </source>
</reference>
<evidence type="ECO:0000256" key="8">
    <source>
        <dbReference type="ARBA" id="ARBA00022833"/>
    </source>
</evidence>
<dbReference type="InterPro" id="IPR001384">
    <property type="entry name" value="Peptidase_M35"/>
</dbReference>
<evidence type="ECO:0000256" key="13">
    <source>
        <dbReference type="RuleBase" id="RU361126"/>
    </source>
</evidence>
<dbReference type="PRINTS" id="PR00768">
    <property type="entry name" value="DEUTEROLYSIN"/>
</dbReference>
<evidence type="ECO:0000256" key="7">
    <source>
        <dbReference type="ARBA" id="ARBA00022801"/>
    </source>
</evidence>
<keyword evidence="3 13" id="KW-0645">Protease</keyword>
<protein>
    <recommendedName>
        <fullName evidence="13">Neutral protease 2</fullName>
        <ecNumber evidence="13">3.4.24.39</ecNumber>
    </recommendedName>
    <alternativeName>
        <fullName evidence="13">Deuterolysin</fullName>
    </alternativeName>
</protein>
<dbReference type="GO" id="GO:0046872">
    <property type="term" value="F:metal ion binding"/>
    <property type="evidence" value="ECO:0007669"/>
    <property type="project" value="UniProtKB-KW"/>
</dbReference>
<gene>
    <name evidence="14" type="ORF">EYC84_000664</name>
</gene>
<dbReference type="Pfam" id="PF02102">
    <property type="entry name" value="Peptidase_M35"/>
    <property type="match status" value="1"/>
</dbReference>
<keyword evidence="15" id="KW-1185">Reference proteome</keyword>
<evidence type="ECO:0000313" key="15">
    <source>
        <dbReference type="Proteomes" id="UP000322873"/>
    </source>
</evidence>
<dbReference type="InterPro" id="IPR050414">
    <property type="entry name" value="Fungal_M35_metalloproteases"/>
</dbReference>
<dbReference type="VEuPathDB" id="FungiDB:MFRU_046g00200"/>
<evidence type="ECO:0000256" key="10">
    <source>
        <dbReference type="ARBA" id="ARBA00023145"/>
    </source>
</evidence>
<evidence type="ECO:0000256" key="1">
    <source>
        <dbReference type="ARBA" id="ARBA00001187"/>
    </source>
</evidence>
<sequence>MRAFFKFLVAAGLAAVVNTAAVQRDNNVLEVTLTPGGNAVVHATVKNVGVEPLNLLSYGTLFDPAPVQKVYVYEGETAVPFKGLLRTIQYTDLTPEVFHTLAVGETFETTVNAAEVHDLSTSTYTFVATGGIPTAAVGSTELTGSIIFTSNTLTMDIDGTAAKSIAKAIPTHNDPRTMIQSDCTGTQLSQTIDALTKCADIAKVTWTVVYAGNRTKFAVYYKDSSVATRTIVAARFIGVENECKSQAAGNTTYHCTDVYGYCKPNVLAYTLPSINTIVNCPLYYSLPAVSTECHVPDRVTTMIRELTRAPGTYNPGTLDYAYGYDASLALSGPQAILNADTYALYVNAVSLGCD</sequence>
<dbReference type="PANTHER" id="PTHR37016">
    <property type="match status" value="1"/>
</dbReference>
<proteinExistence type="inferred from homology"/>
<dbReference type="AlphaFoldDB" id="A0A5M9JPC5"/>
<comment type="caution">
    <text evidence="14">The sequence shown here is derived from an EMBL/GenBank/DDBJ whole genome shotgun (WGS) entry which is preliminary data.</text>
</comment>
<feature type="signal peptide" evidence="13">
    <location>
        <begin position="1"/>
        <end position="19"/>
    </location>
</feature>
<dbReference type="Proteomes" id="UP000322873">
    <property type="component" value="Unassembled WGS sequence"/>
</dbReference>
<comment type="subcellular location">
    <subcellularLocation>
        <location evidence="13">Secreted</location>
    </subcellularLocation>
</comment>
<dbReference type="OrthoDB" id="412874at2759"/>
<evidence type="ECO:0000256" key="11">
    <source>
        <dbReference type="PIRSR" id="PIRSR601384-1"/>
    </source>
</evidence>
<evidence type="ECO:0000256" key="6">
    <source>
        <dbReference type="ARBA" id="ARBA00022729"/>
    </source>
</evidence>